<gene>
    <name evidence="1" type="ORF">UFOVP811_43</name>
</gene>
<name>A0A6J5P0W8_9CAUD</name>
<proteinExistence type="predicted"/>
<reference evidence="1" key="1">
    <citation type="submission" date="2020-04" db="EMBL/GenBank/DDBJ databases">
        <authorList>
            <person name="Chiriac C."/>
            <person name="Salcher M."/>
            <person name="Ghai R."/>
            <person name="Kavagutti S V."/>
        </authorList>
    </citation>
    <scope>NUCLEOTIDE SEQUENCE</scope>
</reference>
<accession>A0A6J5P0W8</accession>
<sequence length="91" mass="10569">MTDEQINAAIAEAIDADPHWKCAKDYCADLNAMHEAEKVLTPKEEGVYFFTLKHLVGDLIWHRDTCRNYRATARQRAEAFLRTLGKWEETE</sequence>
<organism evidence="1">
    <name type="scientific">uncultured Caudovirales phage</name>
    <dbReference type="NCBI Taxonomy" id="2100421"/>
    <lineage>
        <taxon>Viruses</taxon>
        <taxon>Duplodnaviria</taxon>
        <taxon>Heunggongvirae</taxon>
        <taxon>Uroviricota</taxon>
        <taxon>Caudoviricetes</taxon>
        <taxon>Peduoviridae</taxon>
        <taxon>Maltschvirus</taxon>
        <taxon>Maltschvirus maltsch</taxon>
    </lineage>
</organism>
<protein>
    <submittedName>
        <fullName evidence="1">Uncharacterized protein</fullName>
    </submittedName>
</protein>
<dbReference type="EMBL" id="LR796748">
    <property type="protein sequence ID" value="CAB4163606.1"/>
    <property type="molecule type" value="Genomic_DNA"/>
</dbReference>
<evidence type="ECO:0000313" key="1">
    <source>
        <dbReference type="EMBL" id="CAB4163606.1"/>
    </source>
</evidence>